<keyword evidence="6 10" id="KW-0479">Metal-binding</keyword>
<gene>
    <name evidence="11" type="ORF">LRAMOSA02165</name>
</gene>
<dbReference type="UniPathway" id="UPA00109">
    <property type="reaction ID" value="UER00183"/>
</dbReference>
<dbReference type="CDD" id="cd00946">
    <property type="entry name" value="FBP_aldolase_IIA"/>
    <property type="match status" value="1"/>
</dbReference>
<comment type="function">
    <text evidence="2 10">Catalyzes the aldol condensation of dihydroxyacetone phosphate (DHAP or glycerone-phosphate) with glyceraldehyde 3-phosphate (G3P) to form fructose 1,6-bisphosphate (FBP) in gluconeogenesis and the reverse reaction in glycolysis.</text>
</comment>
<dbReference type="InterPro" id="IPR013785">
    <property type="entry name" value="Aldolase_TIM"/>
</dbReference>
<dbReference type="AlphaFoldDB" id="A0A077WN68"/>
<dbReference type="EMBL" id="LK023324">
    <property type="protein sequence ID" value="CDS08217.1"/>
    <property type="molecule type" value="Genomic_DNA"/>
</dbReference>
<proteinExistence type="inferred from homology"/>
<dbReference type="PANTHER" id="PTHR30559">
    <property type="entry name" value="FRUCTOSE-BISPHOSPHATE ALDOLASE CLASS 2"/>
    <property type="match status" value="1"/>
</dbReference>
<dbReference type="PROSITE" id="PS00806">
    <property type="entry name" value="ALDOLASE_CLASS_II_2"/>
    <property type="match status" value="1"/>
</dbReference>
<dbReference type="InterPro" id="IPR000771">
    <property type="entry name" value="FBA_II"/>
</dbReference>
<comment type="cofactor">
    <cofactor evidence="10">
        <name>Zn(2+)</name>
        <dbReference type="ChEBI" id="CHEBI:29105"/>
    </cofactor>
    <text evidence="10">Binds 2 Zn(2+) ions per subunit. One is catalytic and the other provides a structural contribution.</text>
</comment>
<dbReference type="NCBIfam" id="NF006628">
    <property type="entry name" value="PRK09197.1"/>
    <property type="match status" value="1"/>
</dbReference>
<evidence type="ECO:0000256" key="10">
    <source>
        <dbReference type="RuleBase" id="RU366023"/>
    </source>
</evidence>
<dbReference type="GO" id="GO:0008270">
    <property type="term" value="F:zinc ion binding"/>
    <property type="evidence" value="ECO:0007669"/>
    <property type="project" value="UniProtKB-UniRule"/>
</dbReference>
<dbReference type="PROSITE" id="PS00602">
    <property type="entry name" value="ALDOLASE_CLASS_II_1"/>
    <property type="match status" value="1"/>
</dbReference>
<keyword evidence="8 10" id="KW-0324">Glycolysis</keyword>
<evidence type="ECO:0000256" key="1">
    <source>
        <dbReference type="ARBA" id="ARBA00000441"/>
    </source>
</evidence>
<comment type="pathway">
    <text evidence="3 10">Carbohydrate degradation; glycolysis; D-glyceraldehyde 3-phosphate and glycerone phosphate from D-glucose: step 4/4.</text>
</comment>
<dbReference type="EC" id="4.1.2.13" evidence="5 10"/>
<sequence>MGLLDVVPAGVVTGDNLRKLFEYAREHKFAIPAINCTSTSTINAALEAARDIKSPIIIQFSNGGSAYIAGKGLSNKNQEASIIGAVAGAQYVRAVAKAYGIPVVIHSDHCAKKLLPWFDGMIAADEEYFKAHGEPLFSSHMLDLSEESKEENIEICLKYLKRMAPMGCLLEMEIGITGGEEDGVNNEDVDNAALYTQPEDIWEIYKAFSEITDLFSIAAAFGNVHGVYAPGNVKLHPELLGKHQAHVKEQLGTENTKPVFFVFHGGSGSTEEEIKTAVENGVVKMNVDTDTQWAYWIGLRDYYESKKDYLQTQVGNPEGENKPNKKFYDPRVFIREAEKTMITRVQQACKDLGNVEQL</sequence>
<dbReference type="Pfam" id="PF01116">
    <property type="entry name" value="F_bP_aldolase"/>
    <property type="match status" value="1"/>
</dbReference>
<evidence type="ECO:0000256" key="2">
    <source>
        <dbReference type="ARBA" id="ARBA00002181"/>
    </source>
</evidence>
<dbReference type="PIRSF" id="PIRSF001359">
    <property type="entry name" value="F_bP_aldolase_II"/>
    <property type="match status" value="1"/>
</dbReference>
<name>A0A077WN68_9FUNG</name>
<keyword evidence="9 10" id="KW-0456">Lyase</keyword>
<dbReference type="PANTHER" id="PTHR30559:SF0">
    <property type="entry name" value="FRUCTOSE-BISPHOSPHATE ALDOLASE"/>
    <property type="match status" value="1"/>
</dbReference>
<comment type="similarity">
    <text evidence="4 10">Belongs to the class II fructose-bisphosphate aldolase family.</text>
</comment>
<dbReference type="SUPFAM" id="SSF51569">
    <property type="entry name" value="Aldolase"/>
    <property type="match status" value="1"/>
</dbReference>
<organism evidence="11">
    <name type="scientific">Lichtheimia ramosa</name>
    <dbReference type="NCBI Taxonomy" id="688394"/>
    <lineage>
        <taxon>Eukaryota</taxon>
        <taxon>Fungi</taxon>
        <taxon>Fungi incertae sedis</taxon>
        <taxon>Mucoromycota</taxon>
        <taxon>Mucoromycotina</taxon>
        <taxon>Mucoromycetes</taxon>
        <taxon>Mucorales</taxon>
        <taxon>Lichtheimiaceae</taxon>
        <taxon>Lichtheimia</taxon>
    </lineage>
</organism>
<dbReference type="GO" id="GO:0006094">
    <property type="term" value="P:gluconeogenesis"/>
    <property type="evidence" value="ECO:0007669"/>
    <property type="project" value="TreeGrafter"/>
</dbReference>
<dbReference type="Gene3D" id="3.20.20.70">
    <property type="entry name" value="Aldolase class I"/>
    <property type="match status" value="1"/>
</dbReference>
<dbReference type="GO" id="GO:0005829">
    <property type="term" value="C:cytosol"/>
    <property type="evidence" value="ECO:0007669"/>
    <property type="project" value="TreeGrafter"/>
</dbReference>
<evidence type="ECO:0000313" key="11">
    <source>
        <dbReference type="EMBL" id="CDS08217.1"/>
    </source>
</evidence>
<evidence type="ECO:0000256" key="3">
    <source>
        <dbReference type="ARBA" id="ARBA00004714"/>
    </source>
</evidence>
<dbReference type="FunFam" id="3.20.20.70:FF:000013">
    <property type="entry name" value="Class II fructose-bisphosphate aldolase"/>
    <property type="match status" value="1"/>
</dbReference>
<reference evidence="11" key="1">
    <citation type="journal article" date="2014" name="Genome Announc.">
        <title>De novo whole-genome sequence and genome annotation of Lichtheimia ramosa.</title>
        <authorList>
            <person name="Linde J."/>
            <person name="Schwartze V."/>
            <person name="Binder U."/>
            <person name="Lass-Florl C."/>
            <person name="Voigt K."/>
            <person name="Horn F."/>
        </authorList>
    </citation>
    <scope>NUCLEOTIDE SEQUENCE</scope>
    <source>
        <strain evidence="11">JMRC FSU:6197</strain>
    </source>
</reference>
<evidence type="ECO:0000256" key="5">
    <source>
        <dbReference type="ARBA" id="ARBA00013068"/>
    </source>
</evidence>
<comment type="catalytic activity">
    <reaction evidence="1 10">
        <text>beta-D-fructose 1,6-bisphosphate = D-glyceraldehyde 3-phosphate + dihydroxyacetone phosphate</text>
        <dbReference type="Rhea" id="RHEA:14729"/>
        <dbReference type="ChEBI" id="CHEBI:32966"/>
        <dbReference type="ChEBI" id="CHEBI:57642"/>
        <dbReference type="ChEBI" id="CHEBI:59776"/>
        <dbReference type="EC" id="4.1.2.13"/>
    </reaction>
</comment>
<evidence type="ECO:0000256" key="7">
    <source>
        <dbReference type="ARBA" id="ARBA00022833"/>
    </source>
</evidence>
<protein>
    <recommendedName>
        <fullName evidence="5 10">Fructose-bisphosphate aldolase</fullName>
        <shortName evidence="10">FBP aldolase</shortName>
        <ecNumber evidence="5 10">4.1.2.13</ecNumber>
    </recommendedName>
</protein>
<dbReference type="NCBIfam" id="TIGR00167">
    <property type="entry name" value="cbbA"/>
    <property type="match status" value="1"/>
</dbReference>
<keyword evidence="7 10" id="KW-0862">Zinc</keyword>
<dbReference type="NCBIfam" id="TIGR01520">
    <property type="entry name" value="FruBisAldo_II_A"/>
    <property type="match status" value="1"/>
</dbReference>
<evidence type="ECO:0000256" key="4">
    <source>
        <dbReference type="ARBA" id="ARBA00005812"/>
    </source>
</evidence>
<evidence type="ECO:0000256" key="6">
    <source>
        <dbReference type="ARBA" id="ARBA00022723"/>
    </source>
</evidence>
<dbReference type="GO" id="GO:0004332">
    <property type="term" value="F:fructose-bisphosphate aldolase activity"/>
    <property type="evidence" value="ECO:0007669"/>
    <property type="project" value="UniProtKB-EC"/>
</dbReference>
<evidence type="ECO:0000256" key="8">
    <source>
        <dbReference type="ARBA" id="ARBA00023152"/>
    </source>
</evidence>
<dbReference type="InterPro" id="IPR006411">
    <property type="entry name" value="Fruct_bisP_bact"/>
</dbReference>
<evidence type="ECO:0000256" key="9">
    <source>
        <dbReference type="ARBA" id="ARBA00023239"/>
    </source>
</evidence>
<accession>A0A077WN68</accession>
<dbReference type="OrthoDB" id="35652at2759"/>
<dbReference type="GO" id="GO:0006096">
    <property type="term" value="P:glycolytic process"/>
    <property type="evidence" value="ECO:0007669"/>
    <property type="project" value="UniProtKB-UniPathway"/>
</dbReference>